<name>A0ABQ7G344_DUNSA</name>
<dbReference type="PROSITE" id="PS51221">
    <property type="entry name" value="TTL"/>
    <property type="match status" value="1"/>
</dbReference>
<dbReference type="PANTHER" id="PTHR12241:SF147">
    <property type="entry name" value="TUBULIN POLYGLUTAMYLASE TTLL7"/>
    <property type="match status" value="1"/>
</dbReference>
<dbReference type="Gene3D" id="3.30.470.20">
    <property type="entry name" value="ATP-grasp fold, B domain"/>
    <property type="match status" value="1"/>
</dbReference>
<organism evidence="4 5">
    <name type="scientific">Dunaliella salina</name>
    <name type="common">Green alga</name>
    <name type="synonym">Protococcus salinus</name>
    <dbReference type="NCBI Taxonomy" id="3046"/>
    <lineage>
        <taxon>Eukaryota</taxon>
        <taxon>Viridiplantae</taxon>
        <taxon>Chlorophyta</taxon>
        <taxon>core chlorophytes</taxon>
        <taxon>Chlorophyceae</taxon>
        <taxon>CS clade</taxon>
        <taxon>Chlamydomonadales</taxon>
        <taxon>Dunaliellaceae</taxon>
        <taxon>Dunaliella</taxon>
    </lineage>
</organism>
<dbReference type="InterPro" id="IPR004344">
    <property type="entry name" value="TTL/TTLL_fam"/>
</dbReference>
<gene>
    <name evidence="4" type="ORF">DUNSADRAFT_16662</name>
</gene>
<protein>
    <submittedName>
        <fullName evidence="4">Tubulin-tyrosine ligase family-domain-containing protein</fullName>
    </submittedName>
</protein>
<sequence length="461" mass="50776">MVQTDVHGKEEVLVANLHYCKYEVLHKAVVNCGYTIQAENDTDENWDLCWSDLSVSIERVSRLKSFQRLNHFPGMLEICRKASLSRHLNRMCARLPHEYSFFPRSLVLDDQLDDLIGELKKNKAKIESGATNVPTYILKPSGGTMGRGITLVQTLQQLQEIPDISNMVAQAYVPNPLLLDGFKFDIRIYALVASIDPLRIFLYDEGLARLATDSYHAPTADNLRSATMHLTNYAINRGTQSGLPQAASSSAATKRPASEVLQAVAHAGNVSKASLVNKIAAIVVKTVLAVQPLLAHTYHTGLSVGANQQTSDQQPCTHWGHMFPDAVSPNGKAAGNRPVGPPFNTPITTNPCGCAPSKCFEILGFDILFDEQLQPWLLEVNHSPSFACDTKLDYQVKSALITDTLLALNQTSAEKAAYMEHECKALAQRLYAPASSGLPTRRRPLSGLPRSRQLHVSWPMH</sequence>
<keyword evidence="5" id="KW-1185">Reference proteome</keyword>
<dbReference type="Proteomes" id="UP000815325">
    <property type="component" value="Unassembled WGS sequence"/>
</dbReference>
<keyword evidence="1 4" id="KW-0436">Ligase</keyword>
<keyword evidence="3" id="KW-0067">ATP-binding</keyword>
<accession>A0ABQ7G344</accession>
<dbReference type="GO" id="GO:0016874">
    <property type="term" value="F:ligase activity"/>
    <property type="evidence" value="ECO:0007669"/>
    <property type="project" value="UniProtKB-KW"/>
</dbReference>
<evidence type="ECO:0000313" key="5">
    <source>
        <dbReference type="Proteomes" id="UP000815325"/>
    </source>
</evidence>
<dbReference type="SUPFAM" id="SSF56059">
    <property type="entry name" value="Glutathione synthetase ATP-binding domain-like"/>
    <property type="match status" value="1"/>
</dbReference>
<evidence type="ECO:0000313" key="4">
    <source>
        <dbReference type="EMBL" id="KAF5829028.1"/>
    </source>
</evidence>
<dbReference type="EMBL" id="MU070214">
    <property type="protein sequence ID" value="KAF5829028.1"/>
    <property type="molecule type" value="Genomic_DNA"/>
</dbReference>
<reference evidence="4" key="1">
    <citation type="submission" date="2017-08" db="EMBL/GenBank/DDBJ databases">
        <authorList>
            <person name="Polle J.E."/>
            <person name="Barry K."/>
            <person name="Cushman J."/>
            <person name="Schmutz J."/>
            <person name="Tran D."/>
            <person name="Hathwaick L.T."/>
            <person name="Yim W.C."/>
            <person name="Jenkins J."/>
            <person name="Mckie-Krisberg Z.M."/>
            <person name="Prochnik S."/>
            <person name="Lindquist E."/>
            <person name="Dockter R.B."/>
            <person name="Adam C."/>
            <person name="Molina H."/>
            <person name="Bunkerborg J."/>
            <person name="Jin E."/>
            <person name="Buchheim M."/>
            <person name="Magnuson J."/>
        </authorList>
    </citation>
    <scope>NUCLEOTIDE SEQUENCE</scope>
    <source>
        <strain evidence="4">CCAP 19/18</strain>
    </source>
</reference>
<dbReference type="PANTHER" id="PTHR12241">
    <property type="entry name" value="TUBULIN POLYGLUTAMYLASE"/>
    <property type="match status" value="1"/>
</dbReference>
<evidence type="ECO:0000256" key="2">
    <source>
        <dbReference type="ARBA" id="ARBA00022741"/>
    </source>
</evidence>
<evidence type="ECO:0000256" key="1">
    <source>
        <dbReference type="ARBA" id="ARBA00022598"/>
    </source>
</evidence>
<evidence type="ECO:0000256" key="3">
    <source>
        <dbReference type="ARBA" id="ARBA00022840"/>
    </source>
</evidence>
<dbReference type="Pfam" id="PF03133">
    <property type="entry name" value="TTL"/>
    <property type="match status" value="2"/>
</dbReference>
<proteinExistence type="predicted"/>
<keyword evidence="2" id="KW-0547">Nucleotide-binding</keyword>
<comment type="caution">
    <text evidence="4">The sequence shown here is derived from an EMBL/GenBank/DDBJ whole genome shotgun (WGS) entry which is preliminary data.</text>
</comment>